<dbReference type="GO" id="GO:0019843">
    <property type="term" value="F:rRNA binding"/>
    <property type="evidence" value="ECO:0007669"/>
    <property type="project" value="UniProtKB-UniRule"/>
</dbReference>
<dbReference type="EMBL" id="LCDA01000001">
    <property type="protein sequence ID" value="KKS43331.1"/>
    <property type="molecule type" value="Genomic_DNA"/>
</dbReference>
<dbReference type="GO" id="GO:0006412">
    <property type="term" value="P:translation"/>
    <property type="evidence" value="ECO:0007669"/>
    <property type="project" value="UniProtKB-UniRule"/>
</dbReference>
<dbReference type="InterPro" id="IPR036967">
    <property type="entry name" value="Ribosomal_uS11_sf"/>
</dbReference>
<evidence type="ECO:0000256" key="2">
    <source>
        <dbReference type="ARBA" id="ARBA00022980"/>
    </source>
</evidence>
<dbReference type="PANTHER" id="PTHR11759">
    <property type="entry name" value="40S RIBOSOMAL PROTEIN S14/30S RIBOSOMAL PROTEIN S11"/>
    <property type="match status" value="1"/>
</dbReference>
<dbReference type="InterPro" id="IPR001971">
    <property type="entry name" value="Ribosomal_uS11"/>
</dbReference>
<evidence type="ECO:0000256" key="3">
    <source>
        <dbReference type="ARBA" id="ARBA00023274"/>
    </source>
</evidence>
<name>A0A0G1BAG5_9BACT</name>
<dbReference type="GO" id="GO:1990904">
    <property type="term" value="C:ribonucleoprotein complex"/>
    <property type="evidence" value="ECO:0007669"/>
    <property type="project" value="UniProtKB-KW"/>
</dbReference>
<evidence type="ECO:0000256" key="1">
    <source>
        <dbReference type="ARBA" id="ARBA00006194"/>
    </source>
</evidence>
<dbReference type="GO" id="GO:0003735">
    <property type="term" value="F:structural constituent of ribosome"/>
    <property type="evidence" value="ECO:0007669"/>
    <property type="project" value="InterPro"/>
</dbReference>
<comment type="subunit">
    <text evidence="4">Part of the 30S ribosomal subunit. Interacts with proteins S7 and S18. Binds to IF-3.</text>
</comment>
<dbReference type="Proteomes" id="UP000033854">
    <property type="component" value="Unassembled WGS sequence"/>
</dbReference>
<comment type="similarity">
    <text evidence="1 4">Belongs to the universal ribosomal protein uS11 family.</text>
</comment>
<keyword evidence="4" id="KW-0694">RNA-binding</keyword>
<sequence>MPETKPEITTPEIVAPVTSPKVATKGKKASAVHFKGGQGKMYVKSTFNTTYVSFTNMNGDVVCWSAAGTCGFKGAKRSTPFAATTIIEEGTRKAKSLGLTAVEVFLKGPGPGKDAALRVLKTSGVEINLLADTTPIPHNGCRPKKTRRV</sequence>
<dbReference type="PATRIC" id="fig|1618378.3.peg.67"/>
<organism evidence="5 6">
    <name type="scientific">Candidatus Collierbacteria bacterium GW2011_GWA2_42_17</name>
    <dbReference type="NCBI Taxonomy" id="1618378"/>
    <lineage>
        <taxon>Bacteria</taxon>
        <taxon>Candidatus Collieribacteriota</taxon>
    </lineage>
</organism>
<keyword evidence="3 4" id="KW-0687">Ribonucleoprotein</keyword>
<dbReference type="SUPFAM" id="SSF53137">
    <property type="entry name" value="Translational machinery components"/>
    <property type="match status" value="1"/>
</dbReference>
<keyword evidence="2 4" id="KW-0689">Ribosomal protein</keyword>
<dbReference type="NCBIfam" id="NF003698">
    <property type="entry name" value="PRK05309.1"/>
    <property type="match status" value="1"/>
</dbReference>
<dbReference type="Pfam" id="PF00411">
    <property type="entry name" value="Ribosomal_S11"/>
    <property type="match status" value="1"/>
</dbReference>
<protein>
    <recommendedName>
        <fullName evidence="4">Small ribosomal subunit protein uS11</fullName>
    </recommendedName>
</protein>
<proteinExistence type="inferred from homology"/>
<comment type="caution">
    <text evidence="5">The sequence shown here is derived from an EMBL/GenBank/DDBJ whole genome shotgun (WGS) entry which is preliminary data.</text>
</comment>
<keyword evidence="4" id="KW-0699">rRNA-binding</keyword>
<dbReference type="Gene3D" id="3.30.420.80">
    <property type="entry name" value="Ribosomal protein S11"/>
    <property type="match status" value="1"/>
</dbReference>
<dbReference type="HAMAP" id="MF_01310">
    <property type="entry name" value="Ribosomal_uS11"/>
    <property type="match status" value="1"/>
</dbReference>
<reference evidence="5 6" key="1">
    <citation type="journal article" date="2015" name="Nature">
        <title>rRNA introns, odd ribosomes, and small enigmatic genomes across a large radiation of phyla.</title>
        <authorList>
            <person name="Brown C.T."/>
            <person name="Hug L.A."/>
            <person name="Thomas B.C."/>
            <person name="Sharon I."/>
            <person name="Castelle C.J."/>
            <person name="Singh A."/>
            <person name="Wilkins M.J."/>
            <person name="Williams K.H."/>
            <person name="Banfield J.F."/>
        </authorList>
    </citation>
    <scope>NUCLEOTIDE SEQUENCE [LARGE SCALE GENOMIC DNA]</scope>
</reference>
<evidence type="ECO:0000313" key="5">
    <source>
        <dbReference type="EMBL" id="KKS43331.1"/>
    </source>
</evidence>
<evidence type="ECO:0000256" key="4">
    <source>
        <dbReference type="HAMAP-Rule" id="MF_01310"/>
    </source>
</evidence>
<evidence type="ECO:0000313" key="6">
    <source>
        <dbReference type="Proteomes" id="UP000033854"/>
    </source>
</evidence>
<gene>
    <name evidence="4" type="primary">rpsK</name>
    <name evidence="5" type="ORF">UV06_C0001G0065</name>
</gene>
<dbReference type="AlphaFoldDB" id="A0A0G1BAG5"/>
<dbReference type="GO" id="GO:0005840">
    <property type="term" value="C:ribosome"/>
    <property type="evidence" value="ECO:0007669"/>
    <property type="project" value="UniProtKB-KW"/>
</dbReference>
<comment type="function">
    <text evidence="4">Located on the platform of the 30S subunit, it bridges several disparate RNA helices of the 16S rRNA. Forms part of the Shine-Dalgarno cleft in the 70S ribosome.</text>
</comment>
<accession>A0A0G1BAG5</accession>